<evidence type="ECO:0008006" key="6">
    <source>
        <dbReference type="Google" id="ProtNLM"/>
    </source>
</evidence>
<protein>
    <recommendedName>
        <fullName evidence="6">Glucokinase</fullName>
    </recommendedName>
</protein>
<evidence type="ECO:0000313" key="5">
    <source>
        <dbReference type="Proteomes" id="UP000237350"/>
    </source>
</evidence>
<proteinExistence type="inferred from homology"/>
<dbReference type="OrthoDB" id="9800595at2"/>
<dbReference type="CDD" id="cd24008">
    <property type="entry name" value="ASKHA_NBD_GLK"/>
    <property type="match status" value="1"/>
</dbReference>
<evidence type="ECO:0000256" key="2">
    <source>
        <dbReference type="ARBA" id="ARBA00022777"/>
    </source>
</evidence>
<comment type="caution">
    <text evidence="4">The sequence shown here is derived from an EMBL/GenBank/DDBJ whole genome shotgun (WGS) entry which is preliminary data.</text>
</comment>
<dbReference type="Gene3D" id="3.30.420.40">
    <property type="match status" value="1"/>
</dbReference>
<evidence type="ECO:0000313" key="4">
    <source>
        <dbReference type="EMBL" id="POR05694.1"/>
    </source>
</evidence>
<dbReference type="InterPro" id="IPR003836">
    <property type="entry name" value="Glucokinase"/>
</dbReference>
<keyword evidence="5" id="KW-1185">Reference proteome</keyword>
<dbReference type="PANTHER" id="PTHR47363">
    <property type="entry name" value="GLUCOKINASE"/>
    <property type="match status" value="1"/>
</dbReference>
<accession>A0A2S4K1Q3</accession>
<evidence type="ECO:0000256" key="1">
    <source>
        <dbReference type="ARBA" id="ARBA00022679"/>
    </source>
</evidence>
<dbReference type="SUPFAM" id="SSF53067">
    <property type="entry name" value="Actin-like ATPase domain"/>
    <property type="match status" value="1"/>
</dbReference>
<dbReference type="EMBL" id="LPWH01000001">
    <property type="protein sequence ID" value="POR05694.1"/>
    <property type="molecule type" value="Genomic_DNA"/>
</dbReference>
<dbReference type="Gene3D" id="3.40.367.20">
    <property type="match status" value="1"/>
</dbReference>
<dbReference type="GO" id="GO:0005524">
    <property type="term" value="F:ATP binding"/>
    <property type="evidence" value="ECO:0007669"/>
    <property type="project" value="InterPro"/>
</dbReference>
<dbReference type="InterPro" id="IPR043129">
    <property type="entry name" value="ATPase_NBD"/>
</dbReference>
<sequence length="357" mass="38833">MERKESHQTDSSRRETFLACDVGGTNTSCALVERRDRGFSILERYQYKSQQLSCLEEALEDVRGHLAQLPADLKPRAACTSGAGPVRDGRCHLTNLSWDIETSSLESLLGVPVAVINDFTSISYGIPLLDTGDSGKITRVFTPSGDPAPSSGQTVRAVVGAGTGLGVGYVVEHQGEYLALPSEGGHAPFAPCDDFNRDLLDYVSRHEPAPPGAECFVSGRGITNMLAFFRETGRISRDSALFSPPPETDLAQLVSRESSRGDEAAREIMSRFVTSYGHAAKAAALHFLPLGGLYLAGGIVTKNEEWFLGEDRFIAAFHGSYRKNIQDLLRSIPVFIVRDYEVSLYGAAYGAYLTTRR</sequence>
<evidence type="ECO:0000256" key="3">
    <source>
        <dbReference type="RuleBase" id="RU004046"/>
    </source>
</evidence>
<organism evidence="4 5">
    <name type="scientific">Alkalispirochaeta sphaeroplastigenens</name>
    <dbReference type="NCBI Taxonomy" id="1187066"/>
    <lineage>
        <taxon>Bacteria</taxon>
        <taxon>Pseudomonadati</taxon>
        <taxon>Spirochaetota</taxon>
        <taxon>Spirochaetia</taxon>
        <taxon>Spirochaetales</taxon>
        <taxon>Spirochaetaceae</taxon>
        <taxon>Alkalispirochaeta</taxon>
    </lineage>
</organism>
<dbReference type="GO" id="GO:0005536">
    <property type="term" value="F:D-glucose binding"/>
    <property type="evidence" value="ECO:0007669"/>
    <property type="project" value="InterPro"/>
</dbReference>
<reference evidence="5" key="1">
    <citation type="submission" date="2015-12" db="EMBL/GenBank/DDBJ databases">
        <authorList>
            <person name="Lodha T.D."/>
            <person name="Chintalapati S."/>
            <person name="Chintalapati V.R."/>
            <person name="Sravanthi T."/>
        </authorList>
    </citation>
    <scope>NUCLEOTIDE SEQUENCE [LARGE SCALE GENOMIC DNA]</scope>
    <source>
        <strain evidence="5">JC133</strain>
    </source>
</reference>
<dbReference type="Pfam" id="PF02685">
    <property type="entry name" value="Glucokinase"/>
    <property type="match status" value="1"/>
</dbReference>
<keyword evidence="1" id="KW-0808">Transferase</keyword>
<dbReference type="GO" id="GO:0004340">
    <property type="term" value="F:glucokinase activity"/>
    <property type="evidence" value="ECO:0007669"/>
    <property type="project" value="InterPro"/>
</dbReference>
<dbReference type="GO" id="GO:0006096">
    <property type="term" value="P:glycolytic process"/>
    <property type="evidence" value="ECO:0007669"/>
    <property type="project" value="InterPro"/>
</dbReference>
<dbReference type="Proteomes" id="UP000237350">
    <property type="component" value="Unassembled WGS sequence"/>
</dbReference>
<dbReference type="PANTHER" id="PTHR47363:SF1">
    <property type="entry name" value="GLUCOKINASE"/>
    <property type="match status" value="1"/>
</dbReference>
<keyword evidence="2" id="KW-0418">Kinase</keyword>
<comment type="similarity">
    <text evidence="3">Belongs to the bacterial glucokinase family.</text>
</comment>
<dbReference type="AlphaFoldDB" id="A0A2S4K1Q3"/>
<dbReference type="RefSeq" id="WP_103679038.1">
    <property type="nucleotide sequence ID" value="NZ_LPWH01000001.1"/>
</dbReference>
<name>A0A2S4K1Q3_9SPIO</name>
<gene>
    <name evidence="4" type="ORF">AU468_00535</name>
</gene>